<comment type="similarity">
    <text evidence="7">Belongs to the binding-protein-dependent transport system permease family.</text>
</comment>
<comment type="subcellular location">
    <subcellularLocation>
        <location evidence="7">Cell membrane</location>
        <topology evidence="7">Multi-pass membrane protein</topology>
    </subcellularLocation>
    <subcellularLocation>
        <location evidence="1">Membrane</location>
        <topology evidence="1">Multi-pass membrane protein</topology>
    </subcellularLocation>
</comment>
<feature type="transmembrane region" description="Helical" evidence="7">
    <location>
        <begin position="225"/>
        <end position="249"/>
    </location>
</feature>
<dbReference type="CDD" id="cd06261">
    <property type="entry name" value="TM_PBP2"/>
    <property type="match status" value="1"/>
</dbReference>
<feature type="transmembrane region" description="Helical" evidence="7">
    <location>
        <begin position="255"/>
        <end position="274"/>
    </location>
</feature>
<dbReference type="Gene3D" id="1.10.3720.10">
    <property type="entry name" value="MetI-like"/>
    <property type="match status" value="1"/>
</dbReference>
<keyword evidence="3" id="KW-1003">Cell membrane</keyword>
<keyword evidence="11" id="KW-1185">Reference proteome</keyword>
<feature type="compositionally biased region" description="Basic residues" evidence="8">
    <location>
        <begin position="288"/>
        <end position="299"/>
    </location>
</feature>
<evidence type="ECO:0000256" key="1">
    <source>
        <dbReference type="ARBA" id="ARBA00004141"/>
    </source>
</evidence>
<evidence type="ECO:0000256" key="8">
    <source>
        <dbReference type="SAM" id="MobiDB-lite"/>
    </source>
</evidence>
<evidence type="ECO:0000256" key="2">
    <source>
        <dbReference type="ARBA" id="ARBA00022448"/>
    </source>
</evidence>
<dbReference type="GO" id="GO:0031460">
    <property type="term" value="P:glycine betaine transport"/>
    <property type="evidence" value="ECO:0007669"/>
    <property type="project" value="TreeGrafter"/>
</dbReference>
<dbReference type="PANTHER" id="PTHR47737:SF1">
    <property type="entry name" value="GLYCINE BETAINE_PROLINE BETAINE TRANSPORT SYSTEM PERMEASE PROTEIN PROW"/>
    <property type="match status" value="1"/>
</dbReference>
<evidence type="ECO:0000256" key="4">
    <source>
        <dbReference type="ARBA" id="ARBA00022692"/>
    </source>
</evidence>
<dbReference type="EMBL" id="JADEYC010000019">
    <property type="protein sequence ID" value="MBE9375259.1"/>
    <property type="molecule type" value="Genomic_DNA"/>
</dbReference>
<feature type="domain" description="ABC transmembrane type-1" evidence="9">
    <location>
        <begin position="99"/>
        <end position="278"/>
    </location>
</feature>
<reference evidence="10" key="1">
    <citation type="submission" date="2020-10" db="EMBL/GenBank/DDBJ databases">
        <title>Diversity and distribution of actinomycetes associated with coral in the coast of Hainan.</title>
        <authorList>
            <person name="Li F."/>
        </authorList>
    </citation>
    <scope>NUCLEOTIDE SEQUENCE</scope>
    <source>
        <strain evidence="10">HNM0983</strain>
    </source>
</reference>
<feature type="transmembrane region" description="Helical" evidence="7">
    <location>
        <begin position="42"/>
        <end position="71"/>
    </location>
</feature>
<evidence type="ECO:0000313" key="11">
    <source>
        <dbReference type="Proteomes" id="UP000598360"/>
    </source>
</evidence>
<dbReference type="FunFam" id="1.10.3720.10:FF:000001">
    <property type="entry name" value="Glycine betaine ABC transporter, permease"/>
    <property type="match status" value="1"/>
</dbReference>
<feature type="transmembrane region" description="Helical" evidence="7">
    <location>
        <begin position="77"/>
        <end position="96"/>
    </location>
</feature>
<feature type="region of interest" description="Disordered" evidence="8">
    <location>
        <begin position="288"/>
        <end position="314"/>
    </location>
</feature>
<dbReference type="PANTHER" id="PTHR47737">
    <property type="entry name" value="GLYCINE BETAINE/PROLINE BETAINE TRANSPORT SYSTEM PERMEASE PROTEIN PROW"/>
    <property type="match status" value="1"/>
</dbReference>
<organism evidence="10 11">
    <name type="scientific">Saccharopolyspora montiporae</name>
    <dbReference type="NCBI Taxonomy" id="2781240"/>
    <lineage>
        <taxon>Bacteria</taxon>
        <taxon>Bacillati</taxon>
        <taxon>Actinomycetota</taxon>
        <taxon>Actinomycetes</taxon>
        <taxon>Pseudonocardiales</taxon>
        <taxon>Pseudonocardiaceae</taxon>
        <taxon>Saccharopolyspora</taxon>
    </lineage>
</organism>
<dbReference type="InterPro" id="IPR000515">
    <property type="entry name" value="MetI-like"/>
</dbReference>
<evidence type="ECO:0000259" key="9">
    <source>
        <dbReference type="PROSITE" id="PS50928"/>
    </source>
</evidence>
<comment type="caution">
    <text evidence="10">The sequence shown here is derived from an EMBL/GenBank/DDBJ whole genome shotgun (WGS) entry which is preliminary data.</text>
</comment>
<keyword evidence="4 7" id="KW-0812">Transmembrane</keyword>
<accession>A0A929B8M8</accession>
<keyword evidence="6 7" id="KW-0472">Membrane</keyword>
<feature type="compositionally biased region" description="Polar residues" evidence="8">
    <location>
        <begin position="301"/>
        <end position="314"/>
    </location>
</feature>
<evidence type="ECO:0000313" key="10">
    <source>
        <dbReference type="EMBL" id="MBE9375259.1"/>
    </source>
</evidence>
<dbReference type="PROSITE" id="PS50928">
    <property type="entry name" value="ABC_TM1"/>
    <property type="match status" value="1"/>
</dbReference>
<keyword evidence="2 7" id="KW-0813">Transport</keyword>
<dbReference type="Proteomes" id="UP000598360">
    <property type="component" value="Unassembled WGS sequence"/>
</dbReference>
<evidence type="ECO:0000256" key="6">
    <source>
        <dbReference type="ARBA" id="ARBA00023136"/>
    </source>
</evidence>
<dbReference type="GO" id="GO:0015226">
    <property type="term" value="F:carnitine transmembrane transporter activity"/>
    <property type="evidence" value="ECO:0007669"/>
    <property type="project" value="TreeGrafter"/>
</dbReference>
<dbReference type="GO" id="GO:0043190">
    <property type="term" value="C:ATP-binding cassette (ABC) transporter complex"/>
    <property type="evidence" value="ECO:0007669"/>
    <property type="project" value="TreeGrafter"/>
</dbReference>
<dbReference type="AlphaFoldDB" id="A0A929B8M8"/>
<evidence type="ECO:0000256" key="3">
    <source>
        <dbReference type="ARBA" id="ARBA00022475"/>
    </source>
</evidence>
<dbReference type="Pfam" id="PF00528">
    <property type="entry name" value="BPD_transp_1"/>
    <property type="match status" value="1"/>
</dbReference>
<dbReference type="InterPro" id="IPR035906">
    <property type="entry name" value="MetI-like_sf"/>
</dbReference>
<evidence type="ECO:0000256" key="7">
    <source>
        <dbReference type="RuleBase" id="RU363032"/>
    </source>
</evidence>
<protein>
    <submittedName>
        <fullName evidence="10">ABC transporter permease subunit</fullName>
    </submittedName>
</protein>
<evidence type="ECO:0000256" key="5">
    <source>
        <dbReference type="ARBA" id="ARBA00022989"/>
    </source>
</evidence>
<name>A0A929B8M8_9PSEU</name>
<gene>
    <name evidence="10" type="ORF">IQ251_12475</name>
</gene>
<dbReference type="GO" id="GO:0005275">
    <property type="term" value="F:amine transmembrane transporter activity"/>
    <property type="evidence" value="ECO:0007669"/>
    <property type="project" value="TreeGrafter"/>
</dbReference>
<sequence>MPSRPRPRRPPVPRIPLGELIDAAIQWLTVHADGLFDAVSAVLLFLVNLAYGVLAAPPDLVLVLLLALVAAWSTRRVLSGIAAAAAFLLVLGIDLWTQTLQTLAVVLVAALAAVLFGVPLGILGAKSARVSAVLRPVLDFMQTLPVFVYLVPAVFFFGIGVVPGIVSTVVFSIPPAVRLTELGIRQVDGETVEAAHAFGARPRQVLREVEIPLAFPSIMAGINQVIMLALSMVVVAGLVGAEGLGSVVVEGVTQLSIGSAFEGGIAVVILAIYLDRVTGAAGRARPRSGRWSARLRRRTAPASSTTSDIDGTDR</sequence>
<feature type="transmembrane region" description="Helical" evidence="7">
    <location>
        <begin position="103"/>
        <end position="126"/>
    </location>
</feature>
<feature type="transmembrane region" description="Helical" evidence="7">
    <location>
        <begin position="146"/>
        <end position="171"/>
    </location>
</feature>
<keyword evidence="5 7" id="KW-1133">Transmembrane helix</keyword>
<dbReference type="SUPFAM" id="SSF161098">
    <property type="entry name" value="MetI-like"/>
    <property type="match status" value="1"/>
</dbReference>
<dbReference type="GO" id="GO:0015871">
    <property type="term" value="P:choline transport"/>
    <property type="evidence" value="ECO:0007669"/>
    <property type="project" value="TreeGrafter"/>
</dbReference>
<proteinExistence type="inferred from homology"/>